<sequence length="840" mass="95079">MSEPTHQEGAFRFQRRKKAQNMEADGVSIWPRMEPFLLGALQVAPPSKLSLHYLRKMATYVRTRDGCFPILSWCMWRHIACGKLQLPEDLAWLYFETFDLLIGHSPEERLEWAECLSQCSSKSELDHQRTKLSVDTLQFLLFLYIQQLNRVSLRTSLIGEEWPSHRTRSPSPSDREAKTSSQNKNWDDQAHLSFVQSHLAEILELLVEPGQLSQSGQALRDCQISLEAVRSLGLLLEGSASQSKVVHPVHRLLSKGPLQTQAGYSSLTRSFPLHKLLSTLQHSLTLNPFGMTACLRSGKKLAWAQQVEGAMKRAKIARNTHMAPPGSRMVLMSQVFKQTLAKTSDKLTGANIKIHRCSDAFIYLLSPLRSVSVDKCRDTVVVLGPVETSVHIHGCQNVRLVCVAGRIVIGASSCCIVHALTPTRPLLLPGNTDITLGPFHTFYPSLEDHMGSVGLAVVPNAWDRPLLLGTEGLNPSPNASSSHDPACYRLLPPAEFHTLVVPFNMEGDTCEVPGGLPPLYHAAVEEKQKRIQNWQKTVMEARLNKEQKKKFQELVEMKFHEWLLETGHRQELDSLIPPTFTSLTDSNGPAADTQVKDSQGSEFSFLLLCLDSSTRQKEVLSWQVLTRWGQAGGAGMCDMVRELELGVGTGPSQYSSGGQWTLTVPGHYAIVFFEDKNFQGRRYECDSDCSDFHTYLSRCNSIRVESGAWVVYERPNYMGYQYVLTRGEYPEYHRWMGLNDRLSSCKLIHFASGTMYKMQLYEKTDFGGQAYETSEDCPSLQDKFRWKEVNSCKVYDGWWVFYEHPNYRGRQYFLEKGEYRKPGDWGAVSPAVQSFRRFTE</sequence>
<dbReference type="InterPro" id="IPR011024">
    <property type="entry name" value="G_crystallin-like"/>
</dbReference>
<comment type="similarity">
    <text evidence="4">Belongs to the TBCC family.</text>
</comment>
<gene>
    <name evidence="14" type="ORF">XNOV1_A001739</name>
</gene>
<comment type="similarity">
    <text evidence="5">Belongs to the beta/gamma-crystallin family.</text>
</comment>
<keyword evidence="8" id="KW-0273">Eye lens protein</keyword>
<dbReference type="PROSITE" id="PS51329">
    <property type="entry name" value="C_CAP_COFACTOR_C"/>
    <property type="match status" value="1"/>
</dbReference>
<dbReference type="Gene3D" id="2.160.20.70">
    <property type="match status" value="1"/>
</dbReference>
<feature type="domain" description="C-CAP/cofactor C-like" evidence="13">
    <location>
        <begin position="324"/>
        <end position="475"/>
    </location>
</feature>
<protein>
    <recommendedName>
        <fullName evidence="6">TBCC domain-containing protein 1</fullName>
    </recommendedName>
</protein>
<evidence type="ECO:0000256" key="8">
    <source>
        <dbReference type="ARBA" id="ARBA00022613"/>
    </source>
</evidence>
<dbReference type="PRINTS" id="PR01367">
    <property type="entry name" value="BGCRYSTALLIN"/>
</dbReference>
<dbReference type="Proteomes" id="UP001178508">
    <property type="component" value="Chromosome 18"/>
</dbReference>
<evidence type="ECO:0000313" key="15">
    <source>
        <dbReference type="Proteomes" id="UP001178508"/>
    </source>
</evidence>
<evidence type="ECO:0000313" key="14">
    <source>
        <dbReference type="EMBL" id="CAJ1078944.1"/>
    </source>
</evidence>
<evidence type="ECO:0000259" key="12">
    <source>
        <dbReference type="PROSITE" id="PS50915"/>
    </source>
</evidence>
<dbReference type="SMART" id="SM00673">
    <property type="entry name" value="CARP"/>
    <property type="match status" value="1"/>
</dbReference>
<dbReference type="InterPro" id="IPR001064">
    <property type="entry name" value="Beta/gamma_crystallin"/>
</dbReference>
<evidence type="ECO:0000256" key="7">
    <source>
        <dbReference type="ARBA" id="ARBA00022490"/>
    </source>
</evidence>
<feature type="domain" description="Beta/gamma crystallin 'Greek key'" evidence="12">
    <location>
        <begin position="756"/>
        <end position="796"/>
    </location>
</feature>
<dbReference type="SUPFAM" id="SSF49695">
    <property type="entry name" value="gamma-Crystallin-like"/>
    <property type="match status" value="1"/>
</dbReference>
<dbReference type="GO" id="GO:0031616">
    <property type="term" value="C:spindle pole centrosome"/>
    <property type="evidence" value="ECO:0007669"/>
    <property type="project" value="TreeGrafter"/>
</dbReference>
<dbReference type="PROSITE" id="PS50915">
    <property type="entry name" value="CRYSTALLIN_BETA_GAMMA"/>
    <property type="match status" value="4"/>
</dbReference>
<evidence type="ECO:0000256" key="1">
    <source>
        <dbReference type="ARBA" id="ARBA00003689"/>
    </source>
</evidence>
<feature type="domain" description="Beta/gamma crystallin 'Greek key'" evidence="12">
    <location>
        <begin position="707"/>
        <end position="749"/>
    </location>
</feature>
<evidence type="ECO:0000256" key="5">
    <source>
        <dbReference type="ARBA" id="ARBA00009646"/>
    </source>
</evidence>
<evidence type="ECO:0000256" key="4">
    <source>
        <dbReference type="ARBA" id="ARBA00008848"/>
    </source>
</evidence>
<accession>A0AAV1H0M0</accession>
<dbReference type="InterPro" id="IPR016098">
    <property type="entry name" value="CAP/MinC_C"/>
</dbReference>
<keyword evidence="15" id="KW-1185">Reference proteome</keyword>
<comment type="function">
    <text evidence="1">Crystallins are the dominant structural components of the vertebrate eye lens.</text>
</comment>
<evidence type="ECO:0000259" key="13">
    <source>
        <dbReference type="PROSITE" id="PS51329"/>
    </source>
</evidence>
<dbReference type="PANTHER" id="PTHR16052">
    <property type="entry name" value="TBCC DOMAIN-CONTAINING PROTEIN 1"/>
    <property type="match status" value="1"/>
</dbReference>
<evidence type="ECO:0000256" key="11">
    <source>
        <dbReference type="SAM" id="MobiDB-lite"/>
    </source>
</evidence>
<keyword evidence="7" id="KW-0963">Cytoplasm</keyword>
<proteinExistence type="inferred from homology"/>
<comment type="subcellular location">
    <subcellularLocation>
        <location evidence="2">Cytoplasm</location>
        <location evidence="2">Cytoskeleton</location>
        <location evidence="2">Microtubule organizing center</location>
        <location evidence="2">Centrosome</location>
    </subcellularLocation>
    <subcellularLocation>
        <location evidence="3">Cytoplasm</location>
        <location evidence="3">Cytoskeleton</location>
        <location evidence="3">Spindle pole</location>
    </subcellularLocation>
</comment>
<feature type="region of interest" description="Disordered" evidence="11">
    <location>
        <begin position="163"/>
        <end position="183"/>
    </location>
</feature>
<dbReference type="EMBL" id="OY660881">
    <property type="protein sequence ID" value="CAJ1078944.1"/>
    <property type="molecule type" value="Genomic_DNA"/>
</dbReference>
<dbReference type="GO" id="GO:0051661">
    <property type="term" value="P:maintenance of centrosome location"/>
    <property type="evidence" value="ECO:0007669"/>
    <property type="project" value="TreeGrafter"/>
</dbReference>
<feature type="domain" description="Beta/gamma crystallin 'Greek key'" evidence="12">
    <location>
        <begin position="797"/>
        <end position="839"/>
    </location>
</feature>
<dbReference type="AlphaFoldDB" id="A0AAV1H0M0"/>
<dbReference type="GO" id="GO:0005212">
    <property type="term" value="F:structural constituent of eye lens"/>
    <property type="evidence" value="ECO:0007669"/>
    <property type="project" value="UniProtKB-KW"/>
</dbReference>
<evidence type="ECO:0000256" key="2">
    <source>
        <dbReference type="ARBA" id="ARBA00004300"/>
    </source>
</evidence>
<evidence type="ECO:0000256" key="6">
    <source>
        <dbReference type="ARBA" id="ARBA00017559"/>
    </source>
</evidence>
<dbReference type="Pfam" id="PF00030">
    <property type="entry name" value="Crystall"/>
    <property type="match status" value="2"/>
</dbReference>
<evidence type="ECO:0000256" key="3">
    <source>
        <dbReference type="ARBA" id="ARBA00004647"/>
    </source>
</evidence>
<dbReference type="InterPro" id="IPR039589">
    <property type="entry name" value="TBCC1"/>
</dbReference>
<keyword evidence="10" id="KW-0206">Cytoskeleton</keyword>
<keyword evidence="9" id="KW-0677">Repeat</keyword>
<reference evidence="14" key="1">
    <citation type="submission" date="2023-08" db="EMBL/GenBank/DDBJ databases">
        <authorList>
            <person name="Alioto T."/>
            <person name="Alioto T."/>
            <person name="Gomez Garrido J."/>
        </authorList>
    </citation>
    <scope>NUCLEOTIDE SEQUENCE</scope>
</reference>
<dbReference type="InterPro" id="IPR017901">
    <property type="entry name" value="C-CAP_CF_C-like"/>
</dbReference>
<dbReference type="PANTHER" id="PTHR16052:SF0">
    <property type="entry name" value="TBCC DOMAIN-CONTAINING PROTEIN 1"/>
    <property type="match status" value="1"/>
</dbReference>
<evidence type="ECO:0000256" key="9">
    <source>
        <dbReference type="ARBA" id="ARBA00022737"/>
    </source>
</evidence>
<dbReference type="FunFam" id="2.60.20.10:FF:000001">
    <property type="entry name" value="Crystallin gamma S"/>
    <property type="match status" value="1"/>
</dbReference>
<evidence type="ECO:0000256" key="10">
    <source>
        <dbReference type="ARBA" id="ARBA00023212"/>
    </source>
</evidence>
<dbReference type="FunFam" id="2.60.20.10:FF:000003">
    <property type="entry name" value="Crystallin gamma S"/>
    <property type="match status" value="1"/>
</dbReference>
<dbReference type="InterPro" id="IPR006599">
    <property type="entry name" value="CARP_motif"/>
</dbReference>
<dbReference type="InterPro" id="IPR012945">
    <property type="entry name" value="Tubulin-bd_cofactor_C_dom"/>
</dbReference>
<organism evidence="14 15">
    <name type="scientific">Xyrichtys novacula</name>
    <name type="common">Pearly razorfish</name>
    <name type="synonym">Hemipteronotus novacula</name>
    <dbReference type="NCBI Taxonomy" id="13765"/>
    <lineage>
        <taxon>Eukaryota</taxon>
        <taxon>Metazoa</taxon>
        <taxon>Chordata</taxon>
        <taxon>Craniata</taxon>
        <taxon>Vertebrata</taxon>
        <taxon>Euteleostomi</taxon>
        <taxon>Actinopterygii</taxon>
        <taxon>Neopterygii</taxon>
        <taxon>Teleostei</taxon>
        <taxon>Neoteleostei</taxon>
        <taxon>Acanthomorphata</taxon>
        <taxon>Eupercaria</taxon>
        <taxon>Labriformes</taxon>
        <taxon>Labridae</taxon>
        <taxon>Xyrichtys</taxon>
    </lineage>
</organism>
<dbReference type="SMART" id="SM00247">
    <property type="entry name" value="XTALbg"/>
    <property type="match status" value="2"/>
</dbReference>
<feature type="domain" description="Beta/gamma crystallin 'Greek key'" evidence="12">
    <location>
        <begin position="668"/>
        <end position="706"/>
    </location>
</feature>
<dbReference type="Pfam" id="PF07986">
    <property type="entry name" value="TBCC"/>
    <property type="match status" value="1"/>
</dbReference>
<dbReference type="GO" id="GO:0051684">
    <property type="term" value="P:maintenance of Golgi location"/>
    <property type="evidence" value="ECO:0007669"/>
    <property type="project" value="TreeGrafter"/>
</dbReference>
<dbReference type="Gene3D" id="2.60.20.10">
    <property type="entry name" value="Crystallins"/>
    <property type="match status" value="2"/>
</dbReference>
<name>A0AAV1H0M0_XYRNO</name>